<gene>
    <name evidence="11" type="primary">gmk</name>
    <name evidence="14" type="ORF">HMPREF9020_00381</name>
</gene>
<sequence>MISDNTDTREIDTSEIDTSETDHGAQRRLVILAGPTAVGKGTVEKAVRAAHPQLWISVSATTRQPRPGETDGVDYHFVSTEEFERMEREGQLLEFALVHGTDYYGTPLKPVLEHLKKNLPSLLEIDVQGVHRVKARAKELGLNPVYVFLAPPSFDDLKKRLQQRHTETPDQQERRLETARKELAQEGEFDIVIVNDQVDKAARALWDVIEGEYQV</sequence>
<reference evidence="14 15" key="1">
    <citation type="submission" date="2012-01" db="EMBL/GenBank/DDBJ databases">
        <title>The Genome Sequence of Scardovia inopinata F0304.</title>
        <authorList>
            <consortium name="The Broad Institute Genome Sequencing Platform"/>
            <person name="Earl A."/>
            <person name="Ward D."/>
            <person name="Feldgarden M."/>
            <person name="Gevers D."/>
            <person name="Izard J."/>
            <person name="Baranova O.V."/>
            <person name="Blanton J.M."/>
            <person name="Tanner A.C."/>
            <person name="Dewhirst F.E."/>
            <person name="Young S.K."/>
            <person name="Zeng Q."/>
            <person name="Gargeya S."/>
            <person name="Fitzgerald M."/>
            <person name="Haas B."/>
            <person name="Abouelleil A."/>
            <person name="Alvarado L."/>
            <person name="Arachchi H.M."/>
            <person name="Berlin A."/>
            <person name="Chapman S.B."/>
            <person name="Gearin G."/>
            <person name="Goldberg J."/>
            <person name="Griggs A."/>
            <person name="Gujja S."/>
            <person name="Hansen M."/>
            <person name="Heiman D."/>
            <person name="Howarth C."/>
            <person name="Larimer J."/>
            <person name="Lui A."/>
            <person name="MacDonald P.J."/>
            <person name="McCowen C."/>
            <person name="Montmayeur A."/>
            <person name="Murphy C."/>
            <person name="Neiman D."/>
            <person name="Pearson M."/>
            <person name="Priest M."/>
            <person name="Roberts A."/>
            <person name="Saif S."/>
            <person name="Shea T."/>
            <person name="Sisk P."/>
            <person name="Stolte C."/>
            <person name="Sykes S."/>
            <person name="Wortman J."/>
            <person name="Nusbaum C."/>
            <person name="Birren B."/>
        </authorList>
    </citation>
    <scope>NUCLEOTIDE SEQUENCE [LARGE SCALE GENOMIC DNA]</scope>
    <source>
        <strain evidence="14 15">F0304</strain>
    </source>
</reference>
<evidence type="ECO:0000259" key="13">
    <source>
        <dbReference type="PROSITE" id="PS50052"/>
    </source>
</evidence>
<comment type="subcellular location">
    <subcellularLocation>
        <location evidence="11">Cytoplasm</location>
    </subcellularLocation>
</comment>
<feature type="domain" description="Guanylate kinase-like" evidence="13">
    <location>
        <begin position="27"/>
        <end position="210"/>
    </location>
</feature>
<evidence type="ECO:0000256" key="7">
    <source>
        <dbReference type="ARBA" id="ARBA00022777"/>
    </source>
</evidence>
<evidence type="ECO:0000256" key="2">
    <source>
        <dbReference type="ARBA" id="ARBA00005790"/>
    </source>
</evidence>
<dbReference type="HAMAP" id="MF_00328">
    <property type="entry name" value="Guanylate_kinase"/>
    <property type="match status" value="1"/>
</dbReference>
<comment type="caution">
    <text evidence="14">The sequence shown here is derived from an EMBL/GenBank/DDBJ whole genome shotgun (WGS) entry which is preliminary data.</text>
</comment>
<evidence type="ECO:0000313" key="14">
    <source>
        <dbReference type="EMBL" id="EFG26754.1"/>
    </source>
</evidence>
<evidence type="ECO:0000256" key="5">
    <source>
        <dbReference type="ARBA" id="ARBA00022679"/>
    </source>
</evidence>
<dbReference type="RefSeq" id="WP_006292737.1">
    <property type="nucleotide sequence ID" value="NZ_GG770225.1"/>
</dbReference>
<dbReference type="PROSITE" id="PS00856">
    <property type="entry name" value="GUANYLATE_KINASE_1"/>
    <property type="match status" value="1"/>
</dbReference>
<dbReference type="InterPro" id="IPR020590">
    <property type="entry name" value="Guanylate_kinase_CS"/>
</dbReference>
<evidence type="ECO:0000256" key="11">
    <source>
        <dbReference type="HAMAP-Rule" id="MF_00328"/>
    </source>
</evidence>
<keyword evidence="15" id="KW-1185">Reference proteome</keyword>
<evidence type="ECO:0000256" key="9">
    <source>
        <dbReference type="ARBA" id="ARBA00030128"/>
    </source>
</evidence>
<dbReference type="eggNOG" id="COG0194">
    <property type="taxonomic scope" value="Bacteria"/>
</dbReference>
<evidence type="ECO:0000256" key="3">
    <source>
        <dbReference type="ARBA" id="ARBA00012961"/>
    </source>
</evidence>
<keyword evidence="5 11" id="KW-0808">Transferase</keyword>
<dbReference type="EC" id="2.7.4.8" evidence="3 11"/>
<accession>W5IIS4</accession>
<evidence type="ECO:0000256" key="10">
    <source>
        <dbReference type="ARBA" id="ARBA00048594"/>
    </source>
</evidence>
<dbReference type="CDD" id="cd00071">
    <property type="entry name" value="GMPK"/>
    <property type="match status" value="1"/>
</dbReference>
<dbReference type="NCBIfam" id="TIGR03263">
    <property type="entry name" value="guanyl_kin"/>
    <property type="match status" value="1"/>
</dbReference>
<evidence type="ECO:0000256" key="4">
    <source>
        <dbReference type="ARBA" id="ARBA00016296"/>
    </source>
</evidence>
<dbReference type="AlphaFoldDB" id="W5IIS4"/>
<dbReference type="Gene3D" id="3.30.63.10">
    <property type="entry name" value="Guanylate Kinase phosphate binding domain"/>
    <property type="match status" value="1"/>
</dbReference>
<dbReference type="PROSITE" id="PS50052">
    <property type="entry name" value="GUANYLATE_KINASE_2"/>
    <property type="match status" value="1"/>
</dbReference>
<dbReference type="InterPro" id="IPR008145">
    <property type="entry name" value="GK/Ca_channel_bsu"/>
</dbReference>
<dbReference type="PANTHER" id="PTHR23117:SF13">
    <property type="entry name" value="GUANYLATE KINASE"/>
    <property type="match status" value="1"/>
</dbReference>
<dbReference type="EMBL" id="ADCX01000002">
    <property type="protein sequence ID" value="EFG26754.1"/>
    <property type="molecule type" value="Genomic_DNA"/>
</dbReference>
<dbReference type="InterPro" id="IPR008144">
    <property type="entry name" value="Guanylate_kin-like_dom"/>
</dbReference>
<keyword evidence="7 11" id="KW-0418">Kinase</keyword>
<comment type="catalytic activity">
    <reaction evidence="10 11">
        <text>GMP + ATP = GDP + ADP</text>
        <dbReference type="Rhea" id="RHEA:20780"/>
        <dbReference type="ChEBI" id="CHEBI:30616"/>
        <dbReference type="ChEBI" id="CHEBI:58115"/>
        <dbReference type="ChEBI" id="CHEBI:58189"/>
        <dbReference type="ChEBI" id="CHEBI:456216"/>
        <dbReference type="EC" id="2.7.4.8"/>
    </reaction>
</comment>
<evidence type="ECO:0000313" key="15">
    <source>
        <dbReference type="Proteomes" id="UP000005777"/>
    </source>
</evidence>
<evidence type="ECO:0000256" key="8">
    <source>
        <dbReference type="ARBA" id="ARBA00022840"/>
    </source>
</evidence>
<dbReference type="InterPro" id="IPR027417">
    <property type="entry name" value="P-loop_NTPase"/>
</dbReference>
<dbReference type="GO" id="GO:0005829">
    <property type="term" value="C:cytosol"/>
    <property type="evidence" value="ECO:0007669"/>
    <property type="project" value="TreeGrafter"/>
</dbReference>
<organism evidence="14 15">
    <name type="scientific">Scardovia inopinata F0304</name>
    <dbReference type="NCBI Taxonomy" id="641146"/>
    <lineage>
        <taxon>Bacteria</taxon>
        <taxon>Bacillati</taxon>
        <taxon>Actinomycetota</taxon>
        <taxon>Actinomycetes</taxon>
        <taxon>Bifidobacteriales</taxon>
        <taxon>Bifidobacteriaceae</taxon>
        <taxon>Scardovia</taxon>
    </lineage>
</organism>
<dbReference type="GO" id="GO:0005524">
    <property type="term" value="F:ATP binding"/>
    <property type="evidence" value="ECO:0007669"/>
    <property type="project" value="UniProtKB-UniRule"/>
</dbReference>
<name>W5IIS4_SCAIO</name>
<feature type="region of interest" description="Disordered" evidence="12">
    <location>
        <begin position="1"/>
        <end position="22"/>
    </location>
</feature>
<keyword evidence="8 11" id="KW-0067">ATP-binding</keyword>
<dbReference type="GO" id="GO:0004385">
    <property type="term" value="F:GMP kinase activity"/>
    <property type="evidence" value="ECO:0007669"/>
    <property type="project" value="UniProtKB-UniRule"/>
</dbReference>
<dbReference type="HOGENOM" id="CLU_001715_1_1_11"/>
<proteinExistence type="inferred from homology"/>
<dbReference type="SMART" id="SM00072">
    <property type="entry name" value="GuKc"/>
    <property type="match status" value="1"/>
</dbReference>
<dbReference type="Gene3D" id="3.40.50.300">
    <property type="entry name" value="P-loop containing nucleotide triphosphate hydrolases"/>
    <property type="match status" value="1"/>
</dbReference>
<dbReference type="PANTHER" id="PTHR23117">
    <property type="entry name" value="GUANYLATE KINASE-RELATED"/>
    <property type="match status" value="1"/>
</dbReference>
<dbReference type="Pfam" id="PF00625">
    <property type="entry name" value="Guanylate_kin"/>
    <property type="match status" value="1"/>
</dbReference>
<keyword evidence="6 11" id="KW-0547">Nucleotide-binding</keyword>
<dbReference type="Proteomes" id="UP000005777">
    <property type="component" value="Unassembled WGS sequence"/>
</dbReference>
<comment type="similarity">
    <text evidence="2 11">Belongs to the guanylate kinase family.</text>
</comment>
<dbReference type="InterPro" id="IPR017665">
    <property type="entry name" value="Guanylate_kinase"/>
</dbReference>
<feature type="compositionally biased region" description="Basic and acidic residues" evidence="12">
    <location>
        <begin position="1"/>
        <end position="12"/>
    </location>
</feature>
<feature type="binding site" evidence="11">
    <location>
        <begin position="34"/>
        <end position="41"/>
    </location>
    <ligand>
        <name>ATP</name>
        <dbReference type="ChEBI" id="CHEBI:30616"/>
    </ligand>
</feature>
<protein>
    <recommendedName>
        <fullName evidence="4 11">Guanylate kinase</fullName>
        <ecNumber evidence="3 11">2.7.4.8</ecNumber>
    </recommendedName>
    <alternativeName>
        <fullName evidence="9 11">GMP kinase</fullName>
    </alternativeName>
</protein>
<dbReference type="SUPFAM" id="SSF52540">
    <property type="entry name" value="P-loop containing nucleoside triphosphate hydrolases"/>
    <property type="match status" value="1"/>
</dbReference>
<evidence type="ECO:0000256" key="1">
    <source>
        <dbReference type="ARBA" id="ARBA00003531"/>
    </source>
</evidence>
<dbReference type="FunFam" id="3.30.63.10:FF:000002">
    <property type="entry name" value="Guanylate kinase 1"/>
    <property type="match status" value="1"/>
</dbReference>
<keyword evidence="11" id="KW-0963">Cytoplasm</keyword>
<evidence type="ECO:0000256" key="6">
    <source>
        <dbReference type="ARBA" id="ARBA00022741"/>
    </source>
</evidence>
<comment type="function">
    <text evidence="1 11">Essential for recycling GMP and indirectly, cGMP.</text>
</comment>
<evidence type="ECO:0000256" key="12">
    <source>
        <dbReference type="SAM" id="MobiDB-lite"/>
    </source>
</evidence>